<reference evidence="3 4" key="2">
    <citation type="journal article" date="2007" name="PLoS Biol.">
        <title>Principles of genome evolution in the Drosophila melanogaster species group.</title>
        <authorList>
            <person name="Ranz J.M."/>
            <person name="Maurin D."/>
            <person name="Chan Y.S."/>
            <person name="von Grotthuss M."/>
            <person name="Hillier L.W."/>
            <person name="Roote J."/>
            <person name="Ashburner M."/>
            <person name="Bergman C.M."/>
        </authorList>
    </citation>
    <scope>NUCLEOTIDE SEQUENCE [LARGE SCALE GENOMIC DNA]</scope>
    <source>
        <strain evidence="4">Tai18E2 / Tucson 14021-0261.01</strain>
    </source>
</reference>
<gene>
    <name evidence="3" type="primary">Dyak\GE10280</name>
    <name evidence="3" type="synonym">dyak_GLEANR_10219</name>
    <name evidence="3" type="synonym">GE10280</name>
    <name evidence="3" type="ORF">Dyak_GE10280</name>
</gene>
<keyword evidence="4" id="KW-1185">Reference proteome</keyword>
<feature type="compositionally biased region" description="Low complexity" evidence="1">
    <location>
        <begin position="124"/>
        <end position="170"/>
    </location>
</feature>
<proteinExistence type="predicted"/>
<feature type="compositionally biased region" description="Low complexity" evidence="1">
    <location>
        <begin position="232"/>
        <end position="252"/>
    </location>
</feature>
<organism evidence="3 4">
    <name type="scientific">Drosophila yakuba</name>
    <name type="common">Fruit fly</name>
    <dbReference type="NCBI Taxonomy" id="7245"/>
    <lineage>
        <taxon>Eukaryota</taxon>
        <taxon>Metazoa</taxon>
        <taxon>Ecdysozoa</taxon>
        <taxon>Arthropoda</taxon>
        <taxon>Hexapoda</taxon>
        <taxon>Insecta</taxon>
        <taxon>Pterygota</taxon>
        <taxon>Neoptera</taxon>
        <taxon>Endopterygota</taxon>
        <taxon>Diptera</taxon>
        <taxon>Brachycera</taxon>
        <taxon>Muscomorpha</taxon>
        <taxon>Ephydroidea</taxon>
        <taxon>Drosophilidae</taxon>
        <taxon>Drosophila</taxon>
        <taxon>Sophophora</taxon>
    </lineage>
</organism>
<dbReference type="OMA" id="PNGQCQQ"/>
<dbReference type="KEGG" id="dya:Dyak_GE10280"/>
<feature type="signal peptide" evidence="2">
    <location>
        <begin position="1"/>
        <end position="16"/>
    </location>
</feature>
<sequence length="346" mass="38120">MPSLWLLISTLALVSCQDYHYHRPPTPFVGESYYPQPQQPQATKFVVQTLGRTYGLETQRAPAIYEDHQTHVVQVFQQRQVPQYQPQAPRQQLHTSSYQNPLLVSTNYQTGTVSLPPPAPAAPAQPLTSYGPPHLQQQSQPLQPLQPVSAQAQTSTYFPQQQQPAAQPPASYLPPQQPAQKLFFGNPFPYAPVTTGSGQQVLDAGHGSGVAPNEVQAQLLQATGSAPPQTRVGDQVGQSQSSSLDSYDYKQSTPGDSREYQRFVTSCPGGGACQQKELNPGEVDDSHQRVLQTVRASTQPRVEGCYKSQVIYVPAGAAVNSQGQLRPKNRRTFERKEQVLSRYPYN</sequence>
<dbReference type="HOGENOM" id="CLU_832273_0_0_1"/>
<feature type="region of interest" description="Disordered" evidence="1">
    <location>
        <begin position="224"/>
        <end position="256"/>
    </location>
</feature>
<keyword evidence="2" id="KW-0732">Signal</keyword>
<evidence type="ECO:0000256" key="1">
    <source>
        <dbReference type="SAM" id="MobiDB-lite"/>
    </source>
</evidence>
<name>B4PLM1_DROYA</name>
<evidence type="ECO:0000313" key="3">
    <source>
        <dbReference type="EMBL" id="EDW97970.1"/>
    </source>
</evidence>
<evidence type="ECO:0000313" key="4">
    <source>
        <dbReference type="Proteomes" id="UP000002282"/>
    </source>
</evidence>
<protein>
    <submittedName>
        <fullName evidence="3">Uncharacterized protein</fullName>
    </submittedName>
</protein>
<accession>B4PLM1</accession>
<dbReference type="AlphaFoldDB" id="B4PLM1"/>
<dbReference type="eggNOG" id="ENOG502TB9J">
    <property type="taxonomic scope" value="Eukaryota"/>
</dbReference>
<dbReference type="Proteomes" id="UP000002282">
    <property type="component" value="Chromosome 3R"/>
</dbReference>
<dbReference type="OrthoDB" id="8068737at2759"/>
<evidence type="ECO:0000256" key="2">
    <source>
        <dbReference type="SAM" id="SignalP"/>
    </source>
</evidence>
<feature type="chain" id="PRO_5002822004" evidence="2">
    <location>
        <begin position="17"/>
        <end position="346"/>
    </location>
</feature>
<dbReference type="EMBL" id="CM000160">
    <property type="protein sequence ID" value="EDW97970.1"/>
    <property type="molecule type" value="Genomic_DNA"/>
</dbReference>
<reference evidence="3 4" key="1">
    <citation type="journal article" date="2007" name="Nature">
        <title>Evolution of genes and genomes on the Drosophila phylogeny.</title>
        <authorList>
            <consortium name="Drosophila 12 Genomes Consortium"/>
            <person name="Clark A.G."/>
            <person name="Eisen M.B."/>
            <person name="Smith D.R."/>
            <person name="Bergman C.M."/>
            <person name="Oliver B."/>
            <person name="Markow T.A."/>
            <person name="Kaufman T.C."/>
            <person name="Kellis M."/>
            <person name="Gelbart W."/>
            <person name="Iyer V.N."/>
            <person name="Pollard D.A."/>
            <person name="Sackton T.B."/>
            <person name="Larracuente A.M."/>
            <person name="Singh N.D."/>
            <person name="Abad J.P."/>
            <person name="Abt D.N."/>
            <person name="Adryan B."/>
            <person name="Aguade M."/>
            <person name="Akashi H."/>
            <person name="Anderson W.W."/>
            <person name="Aquadro C.F."/>
            <person name="Ardell D.H."/>
            <person name="Arguello R."/>
            <person name="Artieri C.G."/>
            <person name="Barbash D.A."/>
            <person name="Barker D."/>
            <person name="Barsanti P."/>
            <person name="Batterham P."/>
            <person name="Batzoglou S."/>
            <person name="Begun D."/>
            <person name="Bhutkar A."/>
            <person name="Blanco E."/>
            <person name="Bosak S.A."/>
            <person name="Bradley R.K."/>
            <person name="Brand A.D."/>
            <person name="Brent M.R."/>
            <person name="Brooks A.N."/>
            <person name="Brown R.H."/>
            <person name="Butlin R.K."/>
            <person name="Caggese C."/>
            <person name="Calvi B.R."/>
            <person name="Bernardo de Carvalho A."/>
            <person name="Caspi A."/>
            <person name="Castrezana S."/>
            <person name="Celniker S.E."/>
            <person name="Chang J.L."/>
            <person name="Chapple C."/>
            <person name="Chatterji S."/>
            <person name="Chinwalla A."/>
            <person name="Civetta A."/>
            <person name="Clifton S.W."/>
            <person name="Comeron J.M."/>
            <person name="Costello J.C."/>
            <person name="Coyne J.A."/>
            <person name="Daub J."/>
            <person name="David R.G."/>
            <person name="Delcher A.L."/>
            <person name="Delehaunty K."/>
            <person name="Do C.B."/>
            <person name="Ebling H."/>
            <person name="Edwards K."/>
            <person name="Eickbush T."/>
            <person name="Evans J.D."/>
            <person name="Filipski A."/>
            <person name="Findeiss S."/>
            <person name="Freyhult E."/>
            <person name="Fulton L."/>
            <person name="Fulton R."/>
            <person name="Garcia A.C."/>
            <person name="Gardiner A."/>
            <person name="Garfield D.A."/>
            <person name="Garvin B.E."/>
            <person name="Gibson G."/>
            <person name="Gilbert D."/>
            <person name="Gnerre S."/>
            <person name="Godfrey J."/>
            <person name="Good R."/>
            <person name="Gotea V."/>
            <person name="Gravely B."/>
            <person name="Greenberg A.J."/>
            <person name="Griffiths-Jones S."/>
            <person name="Gross S."/>
            <person name="Guigo R."/>
            <person name="Gustafson E.A."/>
            <person name="Haerty W."/>
            <person name="Hahn M.W."/>
            <person name="Halligan D.L."/>
            <person name="Halpern A.L."/>
            <person name="Halter G.M."/>
            <person name="Han M.V."/>
            <person name="Heger A."/>
            <person name="Hillier L."/>
            <person name="Hinrichs A.S."/>
            <person name="Holmes I."/>
            <person name="Hoskins R.A."/>
            <person name="Hubisz M.J."/>
            <person name="Hultmark D."/>
            <person name="Huntley M.A."/>
            <person name="Jaffe D.B."/>
            <person name="Jagadeeshan S."/>
            <person name="Jeck W.R."/>
            <person name="Johnson J."/>
            <person name="Jones C.D."/>
            <person name="Jordan W.C."/>
            <person name="Karpen G.H."/>
            <person name="Kataoka E."/>
            <person name="Keightley P.D."/>
            <person name="Kheradpour P."/>
            <person name="Kirkness E.F."/>
            <person name="Koerich L.B."/>
            <person name="Kristiansen K."/>
            <person name="Kudrna D."/>
            <person name="Kulathinal R.J."/>
            <person name="Kumar S."/>
            <person name="Kwok R."/>
            <person name="Lander E."/>
            <person name="Langley C.H."/>
            <person name="Lapoint R."/>
            <person name="Lazzaro B.P."/>
            <person name="Lee S.J."/>
            <person name="Levesque L."/>
            <person name="Li R."/>
            <person name="Lin C.F."/>
            <person name="Lin M.F."/>
            <person name="Lindblad-Toh K."/>
            <person name="Llopart A."/>
            <person name="Long M."/>
            <person name="Low L."/>
            <person name="Lozovsky E."/>
            <person name="Lu J."/>
            <person name="Luo M."/>
            <person name="Machado C.A."/>
            <person name="Makalowski W."/>
            <person name="Marzo M."/>
            <person name="Matsuda M."/>
            <person name="Matzkin L."/>
            <person name="McAllister B."/>
            <person name="McBride C.S."/>
            <person name="McKernan B."/>
            <person name="McKernan K."/>
            <person name="Mendez-Lago M."/>
            <person name="Minx P."/>
            <person name="Mollenhauer M.U."/>
            <person name="Montooth K."/>
            <person name="Mount S.M."/>
            <person name="Mu X."/>
            <person name="Myers E."/>
            <person name="Negre B."/>
            <person name="Newfeld S."/>
            <person name="Nielsen R."/>
            <person name="Noor M.A."/>
            <person name="O'Grady P."/>
            <person name="Pachter L."/>
            <person name="Papaceit M."/>
            <person name="Parisi M.J."/>
            <person name="Parisi M."/>
            <person name="Parts L."/>
            <person name="Pedersen J.S."/>
            <person name="Pesole G."/>
            <person name="Phillippy A.M."/>
            <person name="Ponting C.P."/>
            <person name="Pop M."/>
            <person name="Porcelli D."/>
            <person name="Powell J.R."/>
            <person name="Prohaska S."/>
            <person name="Pruitt K."/>
            <person name="Puig M."/>
            <person name="Quesneville H."/>
            <person name="Ram K.R."/>
            <person name="Rand D."/>
            <person name="Rasmussen M.D."/>
            <person name="Reed L.K."/>
            <person name="Reenan R."/>
            <person name="Reily A."/>
            <person name="Remington K.A."/>
            <person name="Rieger T.T."/>
            <person name="Ritchie M.G."/>
            <person name="Robin C."/>
            <person name="Rogers Y.H."/>
            <person name="Rohde C."/>
            <person name="Rozas J."/>
            <person name="Rubenfield M.J."/>
            <person name="Ruiz A."/>
            <person name="Russo S."/>
            <person name="Salzberg S.L."/>
            <person name="Sanchez-Gracia A."/>
            <person name="Saranga D.J."/>
            <person name="Sato H."/>
            <person name="Schaeffer S.W."/>
            <person name="Schatz M.C."/>
            <person name="Schlenke T."/>
            <person name="Schwartz R."/>
            <person name="Segarra C."/>
            <person name="Singh R.S."/>
            <person name="Sirot L."/>
            <person name="Sirota M."/>
            <person name="Sisneros N.B."/>
            <person name="Smith C.D."/>
            <person name="Smith T.F."/>
            <person name="Spieth J."/>
            <person name="Stage D.E."/>
            <person name="Stark A."/>
            <person name="Stephan W."/>
            <person name="Strausberg R.L."/>
            <person name="Strempel S."/>
            <person name="Sturgill D."/>
            <person name="Sutton G."/>
            <person name="Sutton G.G."/>
            <person name="Tao W."/>
            <person name="Teichmann S."/>
            <person name="Tobari Y.N."/>
            <person name="Tomimura Y."/>
            <person name="Tsolas J.M."/>
            <person name="Valente V.L."/>
            <person name="Venter E."/>
            <person name="Venter J.C."/>
            <person name="Vicario S."/>
            <person name="Vieira F.G."/>
            <person name="Vilella A.J."/>
            <person name="Villasante A."/>
            <person name="Walenz B."/>
            <person name="Wang J."/>
            <person name="Wasserman M."/>
            <person name="Watts T."/>
            <person name="Wilson D."/>
            <person name="Wilson R.K."/>
            <person name="Wing R.A."/>
            <person name="Wolfner M.F."/>
            <person name="Wong A."/>
            <person name="Wong G.K."/>
            <person name="Wu C.I."/>
            <person name="Wu G."/>
            <person name="Yamamoto D."/>
            <person name="Yang H.P."/>
            <person name="Yang S.P."/>
            <person name="Yorke J.A."/>
            <person name="Yoshida K."/>
            <person name="Zdobnov E."/>
            <person name="Zhang P."/>
            <person name="Zhang Y."/>
            <person name="Zimin A.V."/>
            <person name="Baldwin J."/>
            <person name="Abdouelleil A."/>
            <person name="Abdulkadir J."/>
            <person name="Abebe A."/>
            <person name="Abera B."/>
            <person name="Abreu J."/>
            <person name="Acer S.C."/>
            <person name="Aftuck L."/>
            <person name="Alexander A."/>
            <person name="An P."/>
            <person name="Anderson E."/>
            <person name="Anderson S."/>
            <person name="Arachi H."/>
            <person name="Azer M."/>
            <person name="Bachantsang P."/>
            <person name="Barry A."/>
            <person name="Bayul T."/>
            <person name="Berlin A."/>
            <person name="Bessette D."/>
            <person name="Bloom T."/>
            <person name="Blye J."/>
            <person name="Boguslavskiy L."/>
            <person name="Bonnet C."/>
            <person name="Boukhgalter B."/>
            <person name="Bourzgui I."/>
            <person name="Brown A."/>
            <person name="Cahill P."/>
            <person name="Channer S."/>
            <person name="Cheshatsang Y."/>
            <person name="Chuda L."/>
            <person name="Citroen M."/>
            <person name="Collymore A."/>
            <person name="Cooke P."/>
            <person name="Costello M."/>
            <person name="D'Aco K."/>
            <person name="Daza R."/>
            <person name="De Haan G."/>
            <person name="DeGray S."/>
            <person name="DeMaso C."/>
            <person name="Dhargay N."/>
            <person name="Dooley K."/>
            <person name="Dooley E."/>
            <person name="Doricent M."/>
            <person name="Dorje P."/>
            <person name="Dorjee K."/>
            <person name="Dupes A."/>
            <person name="Elong R."/>
            <person name="Falk J."/>
            <person name="Farina A."/>
            <person name="Faro S."/>
            <person name="Ferguson D."/>
            <person name="Fisher S."/>
            <person name="Foley C.D."/>
            <person name="Franke A."/>
            <person name="Friedrich D."/>
            <person name="Gadbois L."/>
            <person name="Gearin G."/>
            <person name="Gearin C.R."/>
            <person name="Giannoukos G."/>
            <person name="Goode T."/>
            <person name="Graham J."/>
            <person name="Grandbois E."/>
            <person name="Grewal S."/>
            <person name="Gyaltsen K."/>
            <person name="Hafez N."/>
            <person name="Hagos B."/>
            <person name="Hall J."/>
            <person name="Henson C."/>
            <person name="Hollinger A."/>
            <person name="Honan T."/>
            <person name="Huard M.D."/>
            <person name="Hughes L."/>
            <person name="Hurhula B."/>
            <person name="Husby M.E."/>
            <person name="Kamat A."/>
            <person name="Kanga B."/>
            <person name="Kashin S."/>
            <person name="Khazanovich D."/>
            <person name="Kisner P."/>
            <person name="Lance K."/>
            <person name="Lara M."/>
            <person name="Lee W."/>
            <person name="Lennon N."/>
            <person name="Letendre F."/>
            <person name="LeVine R."/>
            <person name="Lipovsky A."/>
            <person name="Liu X."/>
            <person name="Liu J."/>
            <person name="Liu S."/>
            <person name="Lokyitsang T."/>
            <person name="Lokyitsang Y."/>
            <person name="Lubonja R."/>
            <person name="Lui A."/>
            <person name="MacDonald P."/>
            <person name="Magnisalis V."/>
            <person name="Maru K."/>
            <person name="Matthews C."/>
            <person name="McCusker W."/>
            <person name="McDonough S."/>
            <person name="Mehta T."/>
            <person name="Meldrim J."/>
            <person name="Meneus L."/>
            <person name="Mihai O."/>
            <person name="Mihalev A."/>
            <person name="Mihova T."/>
            <person name="Mittelman R."/>
            <person name="Mlenga V."/>
            <person name="Montmayeur A."/>
            <person name="Mulrain L."/>
            <person name="Navidi A."/>
            <person name="Naylor J."/>
            <person name="Negash T."/>
            <person name="Nguyen T."/>
            <person name="Nguyen N."/>
            <person name="Nicol R."/>
            <person name="Norbu C."/>
            <person name="Norbu N."/>
            <person name="Novod N."/>
            <person name="O'Neill B."/>
            <person name="Osman S."/>
            <person name="Markiewicz E."/>
            <person name="Oyono O.L."/>
            <person name="Patti C."/>
            <person name="Phunkhang P."/>
            <person name="Pierre F."/>
            <person name="Priest M."/>
            <person name="Raghuraman S."/>
            <person name="Rege F."/>
            <person name="Reyes R."/>
            <person name="Rise C."/>
            <person name="Rogov P."/>
            <person name="Ross K."/>
            <person name="Ryan E."/>
            <person name="Settipalli S."/>
            <person name="Shea T."/>
            <person name="Sherpa N."/>
            <person name="Shi L."/>
            <person name="Shih D."/>
            <person name="Sparrow T."/>
            <person name="Spaulding J."/>
            <person name="Stalker J."/>
            <person name="Stange-Thomann N."/>
            <person name="Stavropoulos S."/>
            <person name="Stone C."/>
            <person name="Strader C."/>
            <person name="Tesfaye S."/>
            <person name="Thomson T."/>
            <person name="Thoulutsang Y."/>
            <person name="Thoulutsang D."/>
            <person name="Topham K."/>
            <person name="Topping I."/>
            <person name="Tsamla T."/>
            <person name="Vassiliev H."/>
            <person name="Vo A."/>
            <person name="Wangchuk T."/>
            <person name="Wangdi T."/>
            <person name="Weiand M."/>
            <person name="Wilkinson J."/>
            <person name="Wilson A."/>
            <person name="Yadav S."/>
            <person name="Young G."/>
            <person name="Yu Q."/>
            <person name="Zembek L."/>
            <person name="Zhong D."/>
            <person name="Zimmer A."/>
            <person name="Zwirko Z."/>
            <person name="Jaffe D.B."/>
            <person name="Alvarez P."/>
            <person name="Brockman W."/>
            <person name="Butler J."/>
            <person name="Chin C."/>
            <person name="Gnerre S."/>
            <person name="Grabherr M."/>
            <person name="Kleber M."/>
            <person name="Mauceli E."/>
            <person name="MacCallum I."/>
        </authorList>
    </citation>
    <scope>NUCLEOTIDE SEQUENCE [LARGE SCALE GENOMIC DNA]</scope>
    <source>
        <strain evidence="4">Tai18E2 / Tucson 14021-0261.01</strain>
    </source>
</reference>
<feature type="region of interest" description="Disordered" evidence="1">
    <location>
        <begin position="108"/>
        <end position="180"/>
    </location>
</feature>
<dbReference type="PhylomeDB" id="B4PLM1"/>